<proteinExistence type="predicted"/>
<accession>A0A9Q9FFS5</accession>
<dbReference type="InterPro" id="IPR053957">
    <property type="entry name" value="DUF2089_Zn_ribbon"/>
</dbReference>
<feature type="domain" description="DUF2089" evidence="1">
    <location>
        <begin position="43"/>
        <end position="88"/>
    </location>
</feature>
<feature type="domain" description="DUF2089" evidence="2">
    <location>
        <begin position="10"/>
        <end position="41"/>
    </location>
</feature>
<evidence type="ECO:0000313" key="3">
    <source>
        <dbReference type="EMBL" id="UUF08006.1"/>
    </source>
</evidence>
<sequence>MKQYEVLGHCPICYKRLLVTQLTCQGCKTQINGQYTLNEFCYLDKELLNFAIVFIKNRGNIKEVERELGISYPTVRRMLDQTIQGLGFTTGQETIDKQDILSHLERGDITVEEATECLKR</sequence>
<dbReference type="InterPro" id="IPR018658">
    <property type="entry name" value="DUF2089"/>
</dbReference>
<organism evidence="3 4">
    <name type="scientific">Turicibacter bilis</name>
    <dbReference type="NCBI Taxonomy" id="2735723"/>
    <lineage>
        <taxon>Bacteria</taxon>
        <taxon>Bacillati</taxon>
        <taxon>Bacillota</taxon>
        <taxon>Erysipelotrichia</taxon>
        <taxon>Erysipelotrichales</taxon>
        <taxon>Turicibacteraceae</taxon>
        <taxon>Turicibacter</taxon>
    </lineage>
</organism>
<evidence type="ECO:0000259" key="1">
    <source>
        <dbReference type="Pfam" id="PF09862"/>
    </source>
</evidence>
<name>A0A9Q9FFS5_9FIRM</name>
<dbReference type="Proteomes" id="UP001058072">
    <property type="component" value="Chromosome"/>
</dbReference>
<dbReference type="EMBL" id="CP071250">
    <property type="protein sequence ID" value="UUF08006.1"/>
    <property type="molecule type" value="Genomic_DNA"/>
</dbReference>
<dbReference type="Pfam" id="PF09862">
    <property type="entry name" value="DUF2089"/>
    <property type="match status" value="1"/>
</dbReference>
<dbReference type="RefSeq" id="WP_212724593.1">
    <property type="nucleotide sequence ID" value="NZ_CP071250.1"/>
</dbReference>
<evidence type="ECO:0000259" key="2">
    <source>
        <dbReference type="Pfam" id="PF22747"/>
    </source>
</evidence>
<gene>
    <name evidence="3" type="ORF">J0J70_10345</name>
</gene>
<reference evidence="3" key="1">
    <citation type="submission" date="2021-03" db="EMBL/GenBank/DDBJ databases">
        <title>Comparative Genomics and Metabolomics in the genus Turicibacter.</title>
        <authorList>
            <person name="Maki J."/>
            <person name="Looft T."/>
        </authorList>
    </citation>
    <scope>NUCLEOTIDE SEQUENCE</scope>
    <source>
        <strain evidence="3">ISU324</strain>
    </source>
</reference>
<protein>
    <submittedName>
        <fullName evidence="3">DUF2089 domain-containing protein</fullName>
    </submittedName>
</protein>
<evidence type="ECO:0000313" key="4">
    <source>
        <dbReference type="Proteomes" id="UP001058072"/>
    </source>
</evidence>
<dbReference type="Pfam" id="PF22747">
    <property type="entry name" value="Zn_ribbon_DUF2089"/>
    <property type="match status" value="1"/>
</dbReference>
<dbReference type="AlphaFoldDB" id="A0A9Q9FFS5"/>